<dbReference type="GO" id="GO:0007155">
    <property type="term" value="P:cell adhesion"/>
    <property type="evidence" value="ECO:0007669"/>
    <property type="project" value="InterPro"/>
</dbReference>
<comment type="caution">
    <text evidence="8">The sequence shown here is derived from an EMBL/GenBank/DDBJ whole genome shotgun (WGS) entry which is preliminary data.</text>
</comment>
<dbReference type="SUPFAM" id="SSF53807">
    <property type="entry name" value="Helical backbone' metal receptor"/>
    <property type="match status" value="1"/>
</dbReference>
<keyword evidence="3 6" id="KW-0813">Transport</keyword>
<keyword evidence="4" id="KW-0479">Metal-binding</keyword>
<dbReference type="GO" id="GO:0030313">
    <property type="term" value="C:cell envelope"/>
    <property type="evidence" value="ECO:0007669"/>
    <property type="project" value="UniProtKB-SubCell"/>
</dbReference>
<dbReference type="InterPro" id="IPR050492">
    <property type="entry name" value="Bact_metal-bind_prot9"/>
</dbReference>
<dbReference type="OrthoDB" id="9793396at2"/>
<evidence type="ECO:0000256" key="4">
    <source>
        <dbReference type="ARBA" id="ARBA00022723"/>
    </source>
</evidence>
<proteinExistence type="inferred from homology"/>
<comment type="similarity">
    <text evidence="2 6">Belongs to the bacterial solute-binding protein 9 family.</text>
</comment>
<dbReference type="EMBL" id="QZEV01000115">
    <property type="protein sequence ID" value="RJK98603.1"/>
    <property type="molecule type" value="Genomic_DNA"/>
</dbReference>
<dbReference type="InterPro" id="IPR006127">
    <property type="entry name" value="ZnuA-like"/>
</dbReference>
<dbReference type="GO" id="GO:0030001">
    <property type="term" value="P:metal ion transport"/>
    <property type="evidence" value="ECO:0007669"/>
    <property type="project" value="InterPro"/>
</dbReference>
<evidence type="ECO:0000256" key="6">
    <source>
        <dbReference type="RuleBase" id="RU003512"/>
    </source>
</evidence>
<dbReference type="PRINTS" id="PR00690">
    <property type="entry name" value="ADHESNFAMILY"/>
</dbReference>
<evidence type="ECO:0000313" key="8">
    <source>
        <dbReference type="EMBL" id="RJK98603.1"/>
    </source>
</evidence>
<comment type="subcellular location">
    <subcellularLocation>
        <location evidence="1">Cell envelope</location>
    </subcellularLocation>
</comment>
<evidence type="ECO:0000313" key="9">
    <source>
        <dbReference type="Proteomes" id="UP000285530"/>
    </source>
</evidence>
<dbReference type="AlphaFoldDB" id="A0A418ZQP0"/>
<organism evidence="8 9">
    <name type="scientific">Paracoccus aestuarii</name>
    <dbReference type="NCBI Taxonomy" id="453842"/>
    <lineage>
        <taxon>Bacteria</taxon>
        <taxon>Pseudomonadati</taxon>
        <taxon>Pseudomonadota</taxon>
        <taxon>Alphaproteobacteria</taxon>
        <taxon>Rhodobacterales</taxon>
        <taxon>Paracoccaceae</taxon>
        <taxon>Paracoccus</taxon>
    </lineage>
</organism>
<evidence type="ECO:0000256" key="5">
    <source>
        <dbReference type="ARBA" id="ARBA00022729"/>
    </source>
</evidence>
<evidence type="ECO:0000256" key="1">
    <source>
        <dbReference type="ARBA" id="ARBA00004196"/>
    </source>
</evidence>
<dbReference type="InterPro" id="IPR006129">
    <property type="entry name" value="AdhesinB"/>
</dbReference>
<name>A0A418ZQP0_9RHOB</name>
<keyword evidence="5 7" id="KW-0732">Signal</keyword>
<protein>
    <submittedName>
        <fullName evidence="8">Manganese transporter</fullName>
    </submittedName>
</protein>
<dbReference type="PANTHER" id="PTHR42953">
    <property type="entry name" value="HIGH-AFFINITY ZINC UPTAKE SYSTEM PROTEIN ZNUA-RELATED"/>
    <property type="match status" value="1"/>
</dbReference>
<dbReference type="PRINTS" id="PR00691">
    <property type="entry name" value="ADHESINB"/>
</dbReference>
<evidence type="ECO:0000256" key="7">
    <source>
        <dbReference type="SAM" id="SignalP"/>
    </source>
</evidence>
<dbReference type="Gene3D" id="3.40.50.1980">
    <property type="entry name" value="Nitrogenase molybdenum iron protein domain"/>
    <property type="match status" value="2"/>
</dbReference>
<dbReference type="PANTHER" id="PTHR42953:SF1">
    <property type="entry name" value="METAL-BINDING PROTEIN HI_0362-RELATED"/>
    <property type="match status" value="1"/>
</dbReference>
<reference evidence="8 9" key="1">
    <citation type="submission" date="2018-09" db="EMBL/GenBank/DDBJ databases">
        <title>Paracoccus onubensis nov. sp. a moderate halophilic bacterium isolated from Gruta de las Maravillas (Aracena, Spain).</title>
        <authorList>
            <person name="Jurado V."/>
            <person name="Gutierrez-Patricio S."/>
            <person name="Gonzalez-Pimentel J.L."/>
            <person name="Laiz L."/>
            <person name="Saiz-Jimenez C."/>
        </authorList>
    </citation>
    <scope>NUCLEOTIDE SEQUENCE [LARGE SCALE GENOMIC DNA]</scope>
    <source>
        <strain evidence="8 9">DSM 19484</strain>
    </source>
</reference>
<dbReference type="GO" id="GO:0046872">
    <property type="term" value="F:metal ion binding"/>
    <property type="evidence" value="ECO:0007669"/>
    <property type="project" value="UniProtKB-KW"/>
</dbReference>
<feature type="signal peptide" evidence="7">
    <location>
        <begin position="1"/>
        <end position="23"/>
    </location>
</feature>
<dbReference type="InterPro" id="IPR006128">
    <property type="entry name" value="Lipoprotein_PsaA-like"/>
</dbReference>
<dbReference type="Proteomes" id="UP000285530">
    <property type="component" value="Unassembled WGS sequence"/>
</dbReference>
<sequence>MGRMVMRCTTLLAALWLAAPAQAQDAPLQVLATVGMIGDLAQGVAGDCAAVSTLIGPGVDPHSFSATPRDVQVIADAELIVYVDRALEERLADVLERFDGRVPTLGLVQATFGADALLEDPEAPGRMDPHLWMDVDRWSRIVPVLADAIADARPACADTLAANADALVADLAALHDWVGQAIASIPEERRVLVTAHDAFYYFADAYGIEASEAIEGISTASEASIGDIRQVADFVIARQVPAVFVESTISPRTIEALQAEVASRGHDLAIGGTLFSDAMGDAGTPEGSYIGMIRANAVTITRALGGQVPDWPEALEGWAAEWDLPR</sequence>
<dbReference type="Pfam" id="PF01297">
    <property type="entry name" value="ZnuA"/>
    <property type="match status" value="1"/>
</dbReference>
<evidence type="ECO:0000256" key="2">
    <source>
        <dbReference type="ARBA" id="ARBA00011028"/>
    </source>
</evidence>
<accession>A0A418ZQP0</accession>
<feature type="chain" id="PRO_5019326201" evidence="7">
    <location>
        <begin position="24"/>
        <end position="326"/>
    </location>
</feature>
<gene>
    <name evidence="8" type="ORF">D3P06_15820</name>
</gene>
<evidence type="ECO:0000256" key="3">
    <source>
        <dbReference type="ARBA" id="ARBA00022448"/>
    </source>
</evidence>
<keyword evidence="9" id="KW-1185">Reference proteome</keyword>